<dbReference type="GO" id="GO:0005634">
    <property type="term" value="C:nucleus"/>
    <property type="evidence" value="ECO:0007669"/>
    <property type="project" value="UniProtKB-UniRule"/>
</dbReference>
<evidence type="ECO:0000256" key="1">
    <source>
        <dbReference type="ARBA" id="ARBA00023125"/>
    </source>
</evidence>
<dbReference type="SUPFAM" id="SSF47095">
    <property type="entry name" value="HMG-box"/>
    <property type="match status" value="1"/>
</dbReference>
<feature type="region of interest" description="Disordered" evidence="4">
    <location>
        <begin position="62"/>
        <end position="138"/>
    </location>
</feature>
<evidence type="ECO:0000256" key="3">
    <source>
        <dbReference type="PROSITE-ProRule" id="PRU00267"/>
    </source>
</evidence>
<dbReference type="CDD" id="cd01389">
    <property type="entry name" value="HMG-box_ROX1-like"/>
    <property type="match status" value="1"/>
</dbReference>
<proteinExistence type="predicted"/>
<organism evidence="6 7">
    <name type="scientific">Neocallimastix californiae</name>
    <dbReference type="NCBI Taxonomy" id="1754190"/>
    <lineage>
        <taxon>Eukaryota</taxon>
        <taxon>Fungi</taxon>
        <taxon>Fungi incertae sedis</taxon>
        <taxon>Chytridiomycota</taxon>
        <taxon>Chytridiomycota incertae sedis</taxon>
        <taxon>Neocallimastigomycetes</taxon>
        <taxon>Neocallimastigales</taxon>
        <taxon>Neocallimastigaceae</taxon>
        <taxon>Neocallimastix</taxon>
    </lineage>
</organism>
<feature type="DNA-binding region" description="HMG box" evidence="3">
    <location>
        <begin position="149"/>
        <end position="217"/>
    </location>
</feature>
<keyword evidence="1 3" id="KW-0238">DNA-binding</keyword>
<dbReference type="GO" id="GO:0000978">
    <property type="term" value="F:RNA polymerase II cis-regulatory region sequence-specific DNA binding"/>
    <property type="evidence" value="ECO:0007669"/>
    <property type="project" value="TreeGrafter"/>
</dbReference>
<dbReference type="GO" id="GO:0000981">
    <property type="term" value="F:DNA-binding transcription factor activity, RNA polymerase II-specific"/>
    <property type="evidence" value="ECO:0007669"/>
    <property type="project" value="TreeGrafter"/>
</dbReference>
<dbReference type="AlphaFoldDB" id="A0A1Y2AEB8"/>
<feature type="region of interest" description="Disordered" evidence="4">
    <location>
        <begin position="216"/>
        <end position="246"/>
    </location>
</feature>
<dbReference type="STRING" id="1754190.A0A1Y2AEB8"/>
<feature type="compositionally biased region" description="Polar residues" evidence="4">
    <location>
        <begin position="62"/>
        <end position="75"/>
    </location>
</feature>
<dbReference type="InterPro" id="IPR051356">
    <property type="entry name" value="SOX/SOX-like_TF"/>
</dbReference>
<evidence type="ECO:0000313" key="7">
    <source>
        <dbReference type="Proteomes" id="UP000193920"/>
    </source>
</evidence>
<gene>
    <name evidence="6" type="ORF">LY90DRAFT_676840</name>
</gene>
<dbReference type="Pfam" id="PF00505">
    <property type="entry name" value="HMG_box"/>
    <property type="match status" value="1"/>
</dbReference>
<dbReference type="PANTHER" id="PTHR45789:SF2">
    <property type="entry name" value="FI18025P1"/>
    <property type="match status" value="1"/>
</dbReference>
<evidence type="ECO:0000313" key="6">
    <source>
        <dbReference type="EMBL" id="ORY20285.1"/>
    </source>
</evidence>
<evidence type="ECO:0000259" key="5">
    <source>
        <dbReference type="PROSITE" id="PS50118"/>
    </source>
</evidence>
<keyword evidence="2 3" id="KW-0539">Nucleus</keyword>
<feature type="compositionally biased region" description="Basic and acidic residues" evidence="4">
    <location>
        <begin position="118"/>
        <end position="127"/>
    </location>
</feature>
<reference evidence="6 7" key="1">
    <citation type="submission" date="2016-08" db="EMBL/GenBank/DDBJ databases">
        <title>A Parts List for Fungal Cellulosomes Revealed by Comparative Genomics.</title>
        <authorList>
            <consortium name="DOE Joint Genome Institute"/>
            <person name="Haitjema C.H."/>
            <person name="Gilmore S.P."/>
            <person name="Henske J.K."/>
            <person name="Solomon K.V."/>
            <person name="De Groot R."/>
            <person name="Kuo A."/>
            <person name="Mondo S.J."/>
            <person name="Salamov A.A."/>
            <person name="Labutti K."/>
            <person name="Zhao Z."/>
            <person name="Chiniquy J."/>
            <person name="Barry K."/>
            <person name="Brewer H.M."/>
            <person name="Purvine S.O."/>
            <person name="Wright A.T."/>
            <person name="Boxma B."/>
            <person name="Van Alen T."/>
            <person name="Hackstein J.H."/>
            <person name="Baker S.E."/>
            <person name="Grigoriev I.V."/>
            <person name="O'Malley M.A."/>
        </authorList>
    </citation>
    <scope>NUCLEOTIDE SEQUENCE [LARGE SCALE GENOMIC DNA]</scope>
    <source>
        <strain evidence="6 7">G1</strain>
    </source>
</reference>
<dbReference type="Proteomes" id="UP000193920">
    <property type="component" value="Unassembled WGS sequence"/>
</dbReference>
<name>A0A1Y2AEB8_9FUNG</name>
<dbReference type="PANTHER" id="PTHR45789">
    <property type="entry name" value="FI18025P1"/>
    <property type="match status" value="1"/>
</dbReference>
<feature type="domain" description="HMG box" evidence="5">
    <location>
        <begin position="149"/>
        <end position="217"/>
    </location>
</feature>
<dbReference type="SMART" id="SM00398">
    <property type="entry name" value="HMG"/>
    <property type="match status" value="1"/>
</dbReference>
<sequence length="855" mass="95739">MDEINQEINNKDDPKVDGKYIFVPEGYMSVIIPIKDESKNSLPSLNPTSLSNPILNHSIPNSCSNSQVNSPSLNKSFIGPGKNDETLNPSEILKHKNEKQTQQTIDGLIRKNQTNKTSDLEKDEKKQPLNTSQIENKTENKTVKKIKKIPRPKNSFLFYLHDKTPDFLKINPNINRRDVSKAVGQMWRNETEEVKKYYAEKARIELEEHKLKYPNYKFTPDRSKKNKKSNNEAKKSKEMKKKLENKKTSLDDLSIIQNKQFKHNSRQRSTSSSIYQSKKLEEMYHENKMEYDQELDNDHILYQTLINSISLNNMSNNNNNIIDEANPQVLNINSRINNDSHSSLDNSYSNLGYEYDSSSLVGTDFSSSYFDELSLSSYSNSLLDVTNITGSSVNLLDQANVNNMVSDPSTSVPVDINPMSLNKGNEFLLLNNTLSAFESYQTPLDNTQGPFIIQSQNNDITTIDPLPQMTVQNDINMEDSFHSPSFDAIFEPILNTNSINNNPNKLKDDTFNTNGIYSTSIENSLSDLTNTIVPSTLQNNILETITPVVPSNDNTNKSKRLSQIQQKNNLRIITSAEDLNEIANSLEVVGNVPLSDTTTSTVNTDTSTDYSKYADSNGSNKSTPSYLLSKMQLMENFNALNLNNSARHKNSLRDHPYHSHHRSQSHSQCNSASVVMDKPSLPLVYPLSAGLWNPGYNNFVDYTNFNGLEVGSTPASVSSNSGANSASTNTSVTNPISFNMENKTSLFENNENFGNTSNIHSINRSSSSIKKKTKPIGMGLKFSHKKSSSLSKLNSCNSLLSTSESSSTSSSSFHLNTEKMKSLSIFDPSSVDLKPPSTIDLLNLDNNDNNTNYDN</sequence>
<dbReference type="EMBL" id="MCOG01000294">
    <property type="protein sequence ID" value="ORY20285.1"/>
    <property type="molecule type" value="Genomic_DNA"/>
</dbReference>
<comment type="caution">
    <text evidence="6">The sequence shown here is derived from an EMBL/GenBank/DDBJ whole genome shotgun (WGS) entry which is preliminary data.</text>
</comment>
<protein>
    <recommendedName>
        <fullName evidence="5">HMG box domain-containing protein</fullName>
    </recommendedName>
</protein>
<evidence type="ECO:0000256" key="4">
    <source>
        <dbReference type="SAM" id="MobiDB-lite"/>
    </source>
</evidence>
<dbReference type="InterPro" id="IPR036910">
    <property type="entry name" value="HMG_box_dom_sf"/>
</dbReference>
<feature type="compositionally biased region" description="Low complexity" evidence="4">
    <location>
        <begin position="599"/>
        <end position="609"/>
    </location>
</feature>
<feature type="compositionally biased region" description="Polar residues" evidence="4">
    <location>
        <begin position="100"/>
        <end position="117"/>
    </location>
</feature>
<feature type="region of interest" description="Disordered" evidence="4">
    <location>
        <begin position="716"/>
        <end position="735"/>
    </location>
</feature>
<dbReference type="InterPro" id="IPR009071">
    <property type="entry name" value="HMG_box_dom"/>
</dbReference>
<dbReference type="PROSITE" id="PS50118">
    <property type="entry name" value="HMG_BOX_2"/>
    <property type="match status" value="1"/>
</dbReference>
<feature type="compositionally biased region" description="Basic and acidic residues" evidence="4">
    <location>
        <begin position="219"/>
        <end position="246"/>
    </location>
</feature>
<feature type="region of interest" description="Disordered" evidence="4">
    <location>
        <begin position="599"/>
        <end position="622"/>
    </location>
</feature>
<dbReference type="OrthoDB" id="6247875at2759"/>
<dbReference type="Gene3D" id="1.10.30.10">
    <property type="entry name" value="High mobility group box domain"/>
    <property type="match status" value="1"/>
</dbReference>
<accession>A0A1Y2AEB8</accession>
<feature type="compositionally biased region" description="Low complexity" evidence="4">
    <location>
        <begin position="716"/>
        <end position="734"/>
    </location>
</feature>
<keyword evidence="7" id="KW-1185">Reference proteome</keyword>
<evidence type="ECO:0000256" key="2">
    <source>
        <dbReference type="ARBA" id="ARBA00023242"/>
    </source>
</evidence>